<keyword evidence="13 18" id="KW-1015">Disulfide bond</keyword>
<keyword evidence="11 15" id="KW-0333">Golgi apparatus</keyword>
<proteinExistence type="inferred from homology"/>
<evidence type="ECO:0000256" key="16">
    <source>
        <dbReference type="PIRSR" id="PIRSR000472-50"/>
    </source>
</evidence>
<comment type="caution">
    <text evidence="25">The sequence shown here is derived from an EMBL/GenBank/DDBJ whole genome shotgun (WGS) entry which is preliminary data.</text>
</comment>
<sequence length="603" mass="69261">MYFFSLEIYLKNKINKIISFSVAEKFCSMVVFSIGRVIIGFLAAWLIVIILLSGPMFHNNEPDEQILVRLSRALGELEALKLQNEELKSLLNSLKLSPESLKSEKINSIDGQETALKHDISKSGFQHVSETGIKEPSKEFEVMRRLIEDGVSEMWYFLNSELKKLNKSLSSDVSNGKKISGLLEDVGHRKRVIHSDLTKFKDLDGLKEWREKEAKELSDIVQKRLYQLQNPKDCSSAKKLLCNLNKGCGYGCQIHHAVYCFIVAYGTKRTLILRSHNWRYASKGWESVFLPISDTCKDDSGSPRAPWPATENTPVIDLPIIDNVRPRPPYLPLSIPKDLSDRIIRLHGNPVVWWIAQFVKYLLRPQENMKAILEKVEEKLDFKHPVVGIHVRRTDKIGTEAQFHPIEEYMEYVEEYFQLLGIDHPVKEKRVYLATDDPNLLAESKKKFPDYIFYGDPNIAKSASVGQRYTTESLKGVILDIHMLSKCDYLVCTFSSQVCRLAYEIMQDFHPDASSYFRSLDDIFYFGGQNDHNQIAVYNHTARNSHELSMQKGDIIGIAGNHWDGFSKGLNRRTKKSGLYPSYKTIEKLELIDFPTYSEVDER</sequence>
<keyword evidence="9" id="KW-0735">Signal-anchor</keyword>
<keyword evidence="12 15" id="KW-0472">Membrane</keyword>
<keyword evidence="7 15" id="KW-0808">Transferase</keyword>
<comment type="pathway">
    <text evidence="2 15">Protein modification; protein glycosylation.</text>
</comment>
<evidence type="ECO:0000256" key="5">
    <source>
        <dbReference type="ARBA" id="ARBA00022443"/>
    </source>
</evidence>
<dbReference type="GO" id="GO:0032580">
    <property type="term" value="C:Golgi cisterna membrane"/>
    <property type="evidence" value="ECO:0007669"/>
    <property type="project" value="UniProtKB-SubCell"/>
</dbReference>
<feature type="disulfide bond" evidence="18">
    <location>
        <begin position="242"/>
        <end position="260"/>
    </location>
</feature>
<dbReference type="InterPro" id="IPR045573">
    <property type="entry name" value="Fut8_N_cat"/>
</dbReference>
<feature type="domain" description="GT23" evidence="24">
    <location>
        <begin position="236"/>
        <end position="520"/>
    </location>
</feature>
<feature type="disulfide bond" evidence="18">
    <location>
        <begin position="248"/>
        <end position="252"/>
    </location>
</feature>
<dbReference type="FunFam" id="2.30.30.40:FF:000070">
    <property type="entry name" value="Alpha-(1,6)-fucosyltransferase"/>
    <property type="match status" value="1"/>
</dbReference>
<dbReference type="SUPFAM" id="SSF50044">
    <property type="entry name" value="SH3-domain"/>
    <property type="match status" value="1"/>
</dbReference>
<keyword evidence="10 22" id="KW-1133">Transmembrane helix</keyword>
<evidence type="ECO:0000256" key="1">
    <source>
        <dbReference type="ARBA" id="ARBA00004447"/>
    </source>
</evidence>
<evidence type="ECO:0000256" key="17">
    <source>
        <dbReference type="PIRSR" id="PIRSR000472-51"/>
    </source>
</evidence>
<comment type="subcellular location">
    <subcellularLocation>
        <location evidence="1">Golgi apparatus</location>
        <location evidence="1">Golgi stack membrane</location>
        <topology evidence="1">Single-pass type II membrane protein</topology>
    </subcellularLocation>
</comment>
<comment type="similarity">
    <text evidence="15 20">Belongs to the glycosyltransferase 23 family.</text>
</comment>
<evidence type="ECO:0000259" key="23">
    <source>
        <dbReference type="PROSITE" id="PS50002"/>
    </source>
</evidence>
<keyword evidence="8 22" id="KW-0812">Transmembrane</keyword>
<evidence type="ECO:0000256" key="15">
    <source>
        <dbReference type="PIRNR" id="PIRNR000472"/>
    </source>
</evidence>
<evidence type="ECO:0000256" key="21">
    <source>
        <dbReference type="SAM" id="Coils"/>
    </source>
</evidence>
<keyword evidence="21" id="KW-0175">Coiled coil</keyword>
<dbReference type="Gene3D" id="2.30.30.40">
    <property type="entry name" value="SH3 Domains"/>
    <property type="match status" value="1"/>
</dbReference>
<accession>A0A8X6LAI6</accession>
<dbReference type="EC" id="2.4.1.68" evidence="3 15"/>
<evidence type="ECO:0000313" key="25">
    <source>
        <dbReference type="EMBL" id="GFR01497.1"/>
    </source>
</evidence>
<feature type="disulfide bond" evidence="18">
    <location>
        <begin position="492"/>
        <end position="499"/>
    </location>
</feature>
<dbReference type="InterPro" id="IPR001452">
    <property type="entry name" value="SH3_domain"/>
</dbReference>
<evidence type="ECO:0000256" key="12">
    <source>
        <dbReference type="ARBA" id="ARBA00023136"/>
    </source>
</evidence>
<dbReference type="InterPro" id="IPR015827">
    <property type="entry name" value="Fut8"/>
</dbReference>
<keyword evidence="5 19" id="KW-0728">SH3 domain</keyword>
<keyword evidence="6 15" id="KW-0328">Glycosyltransferase</keyword>
<dbReference type="FunFam" id="3.40.50.11350:FF:000001">
    <property type="entry name" value="Alpha-(1,6)-fucosyltransferase"/>
    <property type="match status" value="1"/>
</dbReference>
<feature type="transmembrane region" description="Helical" evidence="22">
    <location>
        <begin position="26"/>
        <end position="52"/>
    </location>
</feature>
<dbReference type="Pfam" id="PF19745">
    <property type="entry name" value="FUT8_N_cat"/>
    <property type="match status" value="1"/>
</dbReference>
<dbReference type="CDD" id="cd11792">
    <property type="entry name" value="SH3_Fut8"/>
    <property type="match status" value="1"/>
</dbReference>
<evidence type="ECO:0000313" key="26">
    <source>
        <dbReference type="Proteomes" id="UP000887116"/>
    </source>
</evidence>
<dbReference type="OrthoDB" id="2014825at2759"/>
<evidence type="ECO:0000256" key="6">
    <source>
        <dbReference type="ARBA" id="ARBA00022676"/>
    </source>
</evidence>
<evidence type="ECO:0000256" key="11">
    <source>
        <dbReference type="ARBA" id="ARBA00023034"/>
    </source>
</evidence>
<evidence type="ECO:0000259" key="24">
    <source>
        <dbReference type="PROSITE" id="PS51659"/>
    </source>
</evidence>
<feature type="coiled-coil region" evidence="21">
    <location>
        <begin position="70"/>
        <end position="97"/>
    </location>
</feature>
<name>A0A8X6LAI6_TRICU</name>
<dbReference type="Proteomes" id="UP000887116">
    <property type="component" value="Unassembled WGS sequence"/>
</dbReference>
<dbReference type="EMBL" id="BMAO01005445">
    <property type="protein sequence ID" value="GFR01497.1"/>
    <property type="molecule type" value="Genomic_DNA"/>
</dbReference>
<dbReference type="InterPro" id="IPR027350">
    <property type="entry name" value="GT23_dom"/>
</dbReference>
<evidence type="ECO:0000256" key="22">
    <source>
        <dbReference type="SAM" id="Phobius"/>
    </source>
</evidence>
<dbReference type="PROSITE" id="PS51659">
    <property type="entry name" value="GT23"/>
    <property type="match status" value="1"/>
</dbReference>
<dbReference type="CDD" id="cd11300">
    <property type="entry name" value="Fut8_like"/>
    <property type="match status" value="1"/>
</dbReference>
<feature type="region of interest" description="Important for donor substrate binding" evidence="16 20">
    <location>
        <begin position="392"/>
        <end position="393"/>
    </location>
</feature>
<keyword evidence="26" id="KW-1185">Reference proteome</keyword>
<reference evidence="25" key="1">
    <citation type="submission" date="2020-07" db="EMBL/GenBank/DDBJ databases">
        <title>Multicomponent nature underlies the extraordinary mechanical properties of spider dragline silk.</title>
        <authorList>
            <person name="Kono N."/>
            <person name="Nakamura H."/>
            <person name="Mori M."/>
            <person name="Yoshida Y."/>
            <person name="Ohtoshi R."/>
            <person name="Malay A.D."/>
            <person name="Moran D.A.P."/>
            <person name="Tomita M."/>
            <person name="Numata K."/>
            <person name="Arakawa K."/>
        </authorList>
    </citation>
    <scope>NUCLEOTIDE SEQUENCE</scope>
</reference>
<dbReference type="Pfam" id="PF14604">
    <property type="entry name" value="SH3_9"/>
    <property type="match status" value="1"/>
</dbReference>
<comment type="function">
    <text evidence="15">Catalyzes the addition of fucose in alpha 1-6 linkage to the first GlcNAc residue, next to the peptide chains in N-glycans.</text>
</comment>
<dbReference type="InterPro" id="IPR035653">
    <property type="entry name" value="Fut8_SH3"/>
</dbReference>
<dbReference type="GO" id="GO:0008424">
    <property type="term" value="F:glycoprotein 6-alpha-L-fucosyltransferase activity"/>
    <property type="evidence" value="ECO:0007669"/>
    <property type="project" value="UniProtKB-EC"/>
</dbReference>
<evidence type="ECO:0000256" key="2">
    <source>
        <dbReference type="ARBA" id="ARBA00004922"/>
    </source>
</evidence>
<evidence type="ECO:0000256" key="19">
    <source>
        <dbReference type="PROSITE-ProRule" id="PRU00192"/>
    </source>
</evidence>
<dbReference type="PANTHER" id="PTHR13132:SF29">
    <property type="entry name" value="ALPHA-(1,6)-FUCOSYLTRANSFERASE"/>
    <property type="match status" value="1"/>
</dbReference>
<feature type="domain" description="SH3" evidence="23">
    <location>
        <begin position="529"/>
        <end position="590"/>
    </location>
</feature>
<dbReference type="PIRSF" id="PIRSF000472">
    <property type="entry name" value="Alpha1_6FUT_euk"/>
    <property type="match status" value="1"/>
</dbReference>
<protein>
    <recommendedName>
        <fullName evidence="4 15">Alpha-(1,6)-fucosyltransferase</fullName>
        <ecNumber evidence="3 15">2.4.1.68</ecNumber>
    </recommendedName>
</protein>
<evidence type="ECO:0000256" key="4">
    <source>
        <dbReference type="ARBA" id="ARBA00018201"/>
    </source>
</evidence>
<dbReference type="PANTHER" id="PTHR13132">
    <property type="entry name" value="ALPHA- 1,6 -FUCOSYLTRANSFERASE"/>
    <property type="match status" value="1"/>
</dbReference>
<evidence type="ECO:0000256" key="3">
    <source>
        <dbReference type="ARBA" id="ARBA00012660"/>
    </source>
</evidence>
<evidence type="ECO:0000256" key="14">
    <source>
        <dbReference type="ARBA" id="ARBA00093238"/>
    </source>
</evidence>
<dbReference type="PROSITE" id="PS50002">
    <property type="entry name" value="SH3"/>
    <property type="match status" value="1"/>
</dbReference>
<comment type="catalytic activity">
    <reaction evidence="14 15">
        <text>N(4)-{beta-D-GlcNAc-(1-&gt;2)-alpha-D-Man-(1-&gt;3)-[beta-D-GlcNAc-(1-&gt;2)-alpha-D-Man-(1-&gt;6)]-beta-D-Man-(1-&gt;4)-beta-D-GlcNAc-(1-&gt;4)-beta-D-GlcNAc}-L-asparaginyl-[protein] + GDP-beta-L-fucose = an N(4)-{beta-D-GlcNAc-(1-&gt;2)-alpha-D-Man-(1-&gt;3)-[beta-D-GlcNAc-(1-&gt;2)-alpha-D-Man-(1-&gt;6)]-beta-D-Man-(1-&gt;4)-beta-D-GlcNAc-(1-&gt;4)-[alpha-L-Fuc-(1-&gt;6)]-beta-D-GlcNAc}-L-asparaginyl-[protein] + GDP + H(+)</text>
        <dbReference type="Rhea" id="RHEA:12985"/>
        <dbReference type="Rhea" id="RHEA-COMP:13526"/>
        <dbReference type="Rhea" id="RHEA-COMP:13532"/>
        <dbReference type="ChEBI" id="CHEBI:15378"/>
        <dbReference type="ChEBI" id="CHEBI:57273"/>
        <dbReference type="ChEBI" id="CHEBI:58189"/>
        <dbReference type="ChEBI" id="CHEBI:60651"/>
        <dbReference type="ChEBI" id="CHEBI:137207"/>
        <dbReference type="EC" id="2.4.1.68"/>
    </reaction>
</comment>
<dbReference type="Gene3D" id="1.10.287.1060">
    <property type="entry name" value="ESAT-6-like"/>
    <property type="match status" value="1"/>
</dbReference>
<evidence type="ECO:0000256" key="13">
    <source>
        <dbReference type="ARBA" id="ARBA00023157"/>
    </source>
</evidence>
<evidence type="ECO:0000256" key="20">
    <source>
        <dbReference type="PROSITE-ProRule" id="PRU00992"/>
    </source>
</evidence>
<evidence type="ECO:0000256" key="9">
    <source>
        <dbReference type="ARBA" id="ARBA00022968"/>
    </source>
</evidence>
<dbReference type="InterPro" id="IPR036028">
    <property type="entry name" value="SH3-like_dom_sf"/>
</dbReference>
<evidence type="ECO:0000256" key="8">
    <source>
        <dbReference type="ARBA" id="ARBA00022692"/>
    </source>
</evidence>
<dbReference type="AlphaFoldDB" id="A0A8X6LAI6"/>
<evidence type="ECO:0000256" key="10">
    <source>
        <dbReference type="ARBA" id="ARBA00022989"/>
    </source>
</evidence>
<evidence type="ECO:0000256" key="18">
    <source>
        <dbReference type="PIRSR" id="PIRSR000472-52"/>
    </source>
</evidence>
<feature type="short sequence motif" description="SH3-binding" evidence="17">
    <location>
        <begin position="326"/>
        <end position="332"/>
    </location>
</feature>
<dbReference type="SMART" id="SM00326">
    <property type="entry name" value="SH3"/>
    <property type="match status" value="1"/>
</dbReference>
<dbReference type="GO" id="GO:0006487">
    <property type="term" value="P:protein N-linked glycosylation"/>
    <property type="evidence" value="ECO:0007669"/>
    <property type="project" value="TreeGrafter"/>
</dbReference>
<evidence type="ECO:0000256" key="7">
    <source>
        <dbReference type="ARBA" id="ARBA00022679"/>
    </source>
</evidence>
<organism evidence="25 26">
    <name type="scientific">Trichonephila clavata</name>
    <name type="common">Joro spider</name>
    <name type="synonym">Nephila clavata</name>
    <dbReference type="NCBI Taxonomy" id="2740835"/>
    <lineage>
        <taxon>Eukaryota</taxon>
        <taxon>Metazoa</taxon>
        <taxon>Ecdysozoa</taxon>
        <taxon>Arthropoda</taxon>
        <taxon>Chelicerata</taxon>
        <taxon>Arachnida</taxon>
        <taxon>Araneae</taxon>
        <taxon>Araneomorphae</taxon>
        <taxon>Entelegynae</taxon>
        <taxon>Araneoidea</taxon>
        <taxon>Nephilidae</taxon>
        <taxon>Trichonephila</taxon>
    </lineage>
</organism>
<dbReference type="Gene3D" id="3.40.50.11350">
    <property type="match status" value="1"/>
</dbReference>
<feature type="disulfide bond" evidence="18">
    <location>
        <begin position="234"/>
        <end position="296"/>
    </location>
</feature>
<gene>
    <name evidence="25" type="primary">fut8</name>
    <name evidence="25" type="ORF">TNCT_710871</name>
</gene>